<evidence type="ECO:0000313" key="3">
    <source>
        <dbReference type="EMBL" id="KAL3780480.1"/>
    </source>
</evidence>
<evidence type="ECO:0000313" key="4">
    <source>
        <dbReference type="Proteomes" id="UP001530315"/>
    </source>
</evidence>
<feature type="transmembrane region" description="Helical" evidence="2">
    <location>
        <begin position="174"/>
        <end position="193"/>
    </location>
</feature>
<gene>
    <name evidence="3" type="ORF">ACHAW5_007509</name>
</gene>
<feature type="transmembrane region" description="Helical" evidence="2">
    <location>
        <begin position="67"/>
        <end position="89"/>
    </location>
</feature>
<feature type="transmembrane region" description="Helical" evidence="2">
    <location>
        <begin position="233"/>
        <end position="251"/>
    </location>
</feature>
<feature type="transmembrane region" description="Helical" evidence="2">
    <location>
        <begin position="41"/>
        <end position="61"/>
    </location>
</feature>
<sequence>MSDDESEAPRLQPRTQNGPPQTSTSELAAGISRWIEASSSFFYVELASLVLMFACVADWFPTTLHRYALSVACVSLLMCLILQTAEFLIPGFLDLVLVDKKEDGSGGHTVQKVCSVFLLVWWIFGTGIITFHGPFVVTSNGWFGAWGGLFATMKWSIGLKNSFYNDQSDGLKQLFNIAMCSVILLFASIPPITQKWVNYSGAGLSIAGAAFTLVACAYLITMYSEIPRNLMKITVILLFTLWAVVAGVTTFHGPFLITNNGFISAWLGCLSALNLMLTEMKDSSPERS</sequence>
<feature type="region of interest" description="Disordered" evidence="1">
    <location>
        <begin position="1"/>
        <end position="25"/>
    </location>
</feature>
<keyword evidence="2" id="KW-1133">Transmembrane helix</keyword>
<evidence type="ECO:0000256" key="2">
    <source>
        <dbReference type="SAM" id="Phobius"/>
    </source>
</evidence>
<protein>
    <submittedName>
        <fullName evidence="3">Uncharacterized protein</fullName>
    </submittedName>
</protein>
<reference evidence="3 4" key="1">
    <citation type="submission" date="2024-10" db="EMBL/GenBank/DDBJ databases">
        <title>Updated reference genomes for cyclostephanoid diatoms.</title>
        <authorList>
            <person name="Roberts W.R."/>
            <person name="Alverson A.J."/>
        </authorList>
    </citation>
    <scope>NUCLEOTIDE SEQUENCE [LARGE SCALE GENOMIC DNA]</scope>
    <source>
        <strain evidence="3 4">AJA276-08</strain>
    </source>
</reference>
<keyword evidence="4" id="KW-1185">Reference proteome</keyword>
<feature type="transmembrane region" description="Helical" evidence="2">
    <location>
        <begin position="257"/>
        <end position="277"/>
    </location>
</feature>
<keyword evidence="2" id="KW-0472">Membrane</keyword>
<evidence type="ECO:0000256" key="1">
    <source>
        <dbReference type="SAM" id="MobiDB-lite"/>
    </source>
</evidence>
<feature type="transmembrane region" description="Helical" evidence="2">
    <location>
        <begin position="199"/>
        <end position="221"/>
    </location>
</feature>
<name>A0ABD3P1Y7_9STRA</name>
<dbReference type="AlphaFoldDB" id="A0ABD3P1Y7"/>
<feature type="transmembrane region" description="Helical" evidence="2">
    <location>
        <begin position="135"/>
        <end position="153"/>
    </location>
</feature>
<dbReference type="EMBL" id="JALLAZ020001111">
    <property type="protein sequence ID" value="KAL3780480.1"/>
    <property type="molecule type" value="Genomic_DNA"/>
</dbReference>
<proteinExistence type="predicted"/>
<dbReference type="Proteomes" id="UP001530315">
    <property type="component" value="Unassembled WGS sequence"/>
</dbReference>
<feature type="compositionally biased region" description="Polar residues" evidence="1">
    <location>
        <begin position="13"/>
        <end position="25"/>
    </location>
</feature>
<keyword evidence="2" id="KW-0812">Transmembrane</keyword>
<accession>A0ABD3P1Y7</accession>
<comment type="caution">
    <text evidence="3">The sequence shown here is derived from an EMBL/GenBank/DDBJ whole genome shotgun (WGS) entry which is preliminary data.</text>
</comment>
<organism evidence="3 4">
    <name type="scientific">Stephanodiscus triporus</name>
    <dbReference type="NCBI Taxonomy" id="2934178"/>
    <lineage>
        <taxon>Eukaryota</taxon>
        <taxon>Sar</taxon>
        <taxon>Stramenopiles</taxon>
        <taxon>Ochrophyta</taxon>
        <taxon>Bacillariophyta</taxon>
        <taxon>Coscinodiscophyceae</taxon>
        <taxon>Thalassiosirophycidae</taxon>
        <taxon>Stephanodiscales</taxon>
        <taxon>Stephanodiscaceae</taxon>
        <taxon>Stephanodiscus</taxon>
    </lineage>
</organism>